<feature type="signal peptide" evidence="2">
    <location>
        <begin position="1"/>
        <end position="26"/>
    </location>
</feature>
<proteinExistence type="inferred from homology"/>
<evidence type="ECO:0000256" key="2">
    <source>
        <dbReference type="SAM" id="SignalP"/>
    </source>
</evidence>
<dbReference type="Gramene" id="HORVU.MOREX.r2.5HG0384350.1">
    <property type="protein sequence ID" value="HORVU.MOREX.r2.5HG0384350.1"/>
    <property type="gene ID" value="HORVU.MOREX.r2.5HG0384350"/>
</dbReference>
<dbReference type="InterPro" id="IPR016140">
    <property type="entry name" value="Bifunc_inhib/LTP/seed_store"/>
</dbReference>
<comment type="function">
    <text evidence="1">Plant non-specific lipid-transfer proteins transfer phospholipids as well as galactolipids across membranes. May play a role in wax or cutin deposition in the cell walls of expanding epidermal cells and certain secretory tissues.</text>
</comment>
<comment type="similarity">
    <text evidence="1">Belongs to the plant LTP family.</text>
</comment>
<name>A0A8I6Y7R8_HORVV</name>
<keyword evidence="1" id="KW-0446">Lipid-binding</keyword>
<dbReference type="SMR" id="A0A8I6Y7R8"/>
<feature type="chain" id="PRO_5035309760" description="Non-specific lipid-transfer protein" evidence="2">
    <location>
        <begin position="27"/>
        <end position="117"/>
    </location>
</feature>
<dbReference type="Gramene" id="HORVU.MOREX.r3.5HG0464410.1">
    <property type="protein sequence ID" value="HORVU.MOREX.r3.5HG0464410.1"/>
    <property type="gene ID" value="HORVU.MOREX.r3.5HG0464410"/>
</dbReference>
<protein>
    <recommendedName>
        <fullName evidence="1">Non-specific lipid-transfer protein</fullName>
    </recommendedName>
</protein>
<evidence type="ECO:0000313" key="5">
    <source>
        <dbReference type="Proteomes" id="UP000011116"/>
    </source>
</evidence>
<dbReference type="EnsemblPlants" id="HORVU.MOREX.r3.5HG0464410.1">
    <property type="protein sequence ID" value="HORVU.MOREX.r3.5HG0464410.1"/>
    <property type="gene ID" value="HORVU.MOREX.r3.5HG0464410"/>
</dbReference>
<dbReference type="OrthoDB" id="770678at2759"/>
<dbReference type="GO" id="GO:0006869">
    <property type="term" value="P:lipid transport"/>
    <property type="evidence" value="ECO:0007669"/>
    <property type="project" value="InterPro"/>
</dbReference>
<keyword evidence="1" id="KW-0813">Transport</keyword>
<dbReference type="Pfam" id="PF00234">
    <property type="entry name" value="Tryp_alpha_amyl"/>
    <property type="match status" value="1"/>
</dbReference>
<feature type="domain" description="Bifunctional inhibitor/plant lipid transfer protein/seed storage helical" evidence="3">
    <location>
        <begin position="29"/>
        <end position="113"/>
    </location>
</feature>
<dbReference type="AlphaFoldDB" id="A0A8I6Y7R8"/>
<reference evidence="5" key="1">
    <citation type="journal article" date="2012" name="Nature">
        <title>A physical, genetic and functional sequence assembly of the barley genome.</title>
        <authorList>
            <consortium name="The International Barley Genome Sequencing Consortium"/>
            <person name="Mayer K.F."/>
            <person name="Waugh R."/>
            <person name="Brown J.W."/>
            <person name="Schulman A."/>
            <person name="Langridge P."/>
            <person name="Platzer M."/>
            <person name="Fincher G.B."/>
            <person name="Muehlbauer G.J."/>
            <person name="Sato K."/>
            <person name="Close T.J."/>
            <person name="Wise R.P."/>
            <person name="Stein N."/>
        </authorList>
    </citation>
    <scope>NUCLEOTIDE SEQUENCE [LARGE SCALE GENOMIC DNA]</scope>
    <source>
        <strain evidence="5">cv. Morex</strain>
    </source>
</reference>
<accession>A0A8I6Y7R8</accession>
<dbReference type="Gene3D" id="1.10.110.10">
    <property type="entry name" value="Plant lipid-transfer and hydrophobic proteins"/>
    <property type="match status" value="1"/>
</dbReference>
<dbReference type="PRINTS" id="PR00382">
    <property type="entry name" value="LIPIDTRNSFER"/>
</dbReference>
<dbReference type="InterPro" id="IPR000528">
    <property type="entry name" value="Plant_nsLTP"/>
</dbReference>
<dbReference type="PROSITE" id="PS00597">
    <property type="entry name" value="PLANT_LTP"/>
    <property type="match status" value="1"/>
</dbReference>
<organism evidence="4 5">
    <name type="scientific">Hordeum vulgare subsp. vulgare</name>
    <name type="common">Domesticated barley</name>
    <dbReference type="NCBI Taxonomy" id="112509"/>
    <lineage>
        <taxon>Eukaryota</taxon>
        <taxon>Viridiplantae</taxon>
        <taxon>Streptophyta</taxon>
        <taxon>Embryophyta</taxon>
        <taxon>Tracheophyta</taxon>
        <taxon>Spermatophyta</taxon>
        <taxon>Magnoliopsida</taxon>
        <taxon>Liliopsida</taxon>
        <taxon>Poales</taxon>
        <taxon>Poaceae</taxon>
        <taxon>BOP clade</taxon>
        <taxon>Pooideae</taxon>
        <taxon>Triticodae</taxon>
        <taxon>Triticeae</taxon>
        <taxon>Hordeinae</taxon>
        <taxon>Hordeum</taxon>
    </lineage>
</organism>
<dbReference type="CDD" id="cd01960">
    <property type="entry name" value="nsLTP1"/>
    <property type="match status" value="1"/>
</dbReference>
<evidence type="ECO:0000256" key="1">
    <source>
        <dbReference type="RuleBase" id="RU000628"/>
    </source>
</evidence>
<sequence length="117" mass="12329">MARAQVLLMAVALVLMLTAAPRAAVALNCGQVDSKMKPCLTYVQGGPGPSGECCNGVRDLHNQAQSSGDRQTVCNCLKGIARGIHNLNLNNAASIPSKCNVNVPYTISPDIDCSRIY</sequence>
<dbReference type="GO" id="GO:0008289">
    <property type="term" value="F:lipid binding"/>
    <property type="evidence" value="ECO:0007669"/>
    <property type="project" value="UniProtKB-KW"/>
</dbReference>
<dbReference type="SMART" id="SM00499">
    <property type="entry name" value="AAI"/>
    <property type="match status" value="1"/>
</dbReference>
<dbReference type="SUPFAM" id="SSF47699">
    <property type="entry name" value="Bifunctional inhibitor/lipid-transfer protein/seed storage 2S albumin"/>
    <property type="match status" value="1"/>
</dbReference>
<keyword evidence="2" id="KW-0732">Signal</keyword>
<dbReference type="Proteomes" id="UP000011116">
    <property type="component" value="Chromosome 5H"/>
</dbReference>
<reference evidence="4" key="3">
    <citation type="submission" date="2022-01" db="UniProtKB">
        <authorList>
            <consortium name="EnsemblPlants"/>
        </authorList>
    </citation>
    <scope>IDENTIFICATION</scope>
    <source>
        <strain evidence="4">subsp. vulgare</strain>
    </source>
</reference>
<keyword evidence="5" id="KW-1185">Reference proteome</keyword>
<dbReference type="RefSeq" id="XP_044949195.1">
    <property type="nucleotide sequence ID" value="XM_045093260.1"/>
</dbReference>
<dbReference type="InterPro" id="IPR036312">
    <property type="entry name" value="Bifun_inhib/LTP/seed_sf"/>
</dbReference>
<gene>
    <name evidence="4" type="primary">LOC123398807</name>
</gene>
<dbReference type="KEGG" id="hvg:123398807"/>
<dbReference type="PANTHER" id="PTHR33076">
    <property type="entry name" value="NON-SPECIFIC LIPID-TRANSFER PROTEIN 2-RELATED"/>
    <property type="match status" value="1"/>
</dbReference>
<evidence type="ECO:0000313" key="4">
    <source>
        <dbReference type="EnsemblPlants" id="HORVU.MOREX.r3.5HG0464410.1"/>
    </source>
</evidence>
<reference evidence="4" key="2">
    <citation type="submission" date="2020-10" db="EMBL/GenBank/DDBJ databases">
        <authorList>
            <person name="Scholz U."/>
            <person name="Mascher M."/>
            <person name="Fiebig A."/>
        </authorList>
    </citation>
    <scope>NUCLEOTIDE SEQUENCE [LARGE SCALE GENOMIC DNA]</scope>
    <source>
        <strain evidence="4">cv. Morex</strain>
    </source>
</reference>
<dbReference type="GeneID" id="123398807"/>
<evidence type="ECO:0000259" key="3">
    <source>
        <dbReference type="SMART" id="SM00499"/>
    </source>
</evidence>